<feature type="compositionally biased region" description="Basic and acidic residues" evidence="1">
    <location>
        <begin position="304"/>
        <end position="328"/>
    </location>
</feature>
<feature type="region of interest" description="Disordered" evidence="1">
    <location>
        <begin position="304"/>
        <end position="332"/>
    </location>
</feature>
<comment type="caution">
    <text evidence="2">The sequence shown here is derived from an EMBL/GenBank/DDBJ whole genome shotgun (WGS) entry which is preliminary data.</text>
</comment>
<name>A0A2N5TDP1_9BASI</name>
<feature type="compositionally biased region" description="Polar residues" evidence="1">
    <location>
        <begin position="1"/>
        <end position="16"/>
    </location>
</feature>
<feature type="region of interest" description="Disordered" evidence="1">
    <location>
        <begin position="171"/>
        <end position="191"/>
    </location>
</feature>
<accession>A0A2N5TDP1</accession>
<proteinExistence type="predicted"/>
<sequence>MDVLNDSTECPASAANTVEDHNKLGERISDAIDPDDQPDDRSNLIIDLGPEAGDPISFEPVTEPDIWNDCSDIIFDTGPTAQPPELITTSSEMINPAVPILNSQPKPVPNSFQPVLIPYLHDQPPYHHFPSLHPPLMPFCPQNFTQSPCQVDPRSLHLTSEENCVSIPPWVPPNPDEHLDQPSDFTPAPPVPDPSLHFPYFPVPPNSFHHPYPQLTTPHHHYPHPETPHHPHPLPRPPSPDVANNNINHNQQSNYNGVINNLLQDYPELRLEELNIEPNIPYPNHQDYNIDEYQQQHYEYKDHQDAPNDQFDYHQDDSADYGNGRDDFNYDDGGYNYDDGGYNYDDGGYNYDDGGYNYDNNYYYDDYD</sequence>
<dbReference type="EMBL" id="PGCI01000628">
    <property type="protein sequence ID" value="PLW23625.1"/>
    <property type="molecule type" value="Genomic_DNA"/>
</dbReference>
<evidence type="ECO:0000313" key="3">
    <source>
        <dbReference type="Proteomes" id="UP000235392"/>
    </source>
</evidence>
<protein>
    <submittedName>
        <fullName evidence="2">Uncharacterized protein</fullName>
    </submittedName>
</protein>
<gene>
    <name evidence="2" type="ORF">PCASD_12377</name>
</gene>
<feature type="region of interest" description="Disordered" evidence="1">
    <location>
        <begin position="1"/>
        <end position="43"/>
    </location>
</feature>
<feature type="compositionally biased region" description="Basic and acidic residues" evidence="1">
    <location>
        <begin position="18"/>
        <end position="30"/>
    </location>
</feature>
<evidence type="ECO:0000256" key="1">
    <source>
        <dbReference type="SAM" id="MobiDB-lite"/>
    </source>
</evidence>
<evidence type="ECO:0000313" key="2">
    <source>
        <dbReference type="EMBL" id="PLW23625.1"/>
    </source>
</evidence>
<reference evidence="2 3" key="1">
    <citation type="submission" date="2017-11" db="EMBL/GenBank/DDBJ databases">
        <title>De novo assembly and phasing of dikaryotic genomes from two isolates of Puccinia coronata f. sp. avenae, the causal agent of oat crown rust.</title>
        <authorList>
            <person name="Miller M.E."/>
            <person name="Zhang Y."/>
            <person name="Omidvar V."/>
            <person name="Sperschneider J."/>
            <person name="Schwessinger B."/>
            <person name="Raley C."/>
            <person name="Palmer J.M."/>
            <person name="Garnica D."/>
            <person name="Upadhyaya N."/>
            <person name="Rathjen J."/>
            <person name="Taylor J.M."/>
            <person name="Park R.F."/>
            <person name="Dodds P.N."/>
            <person name="Hirsch C.D."/>
            <person name="Kianian S.F."/>
            <person name="Figueroa M."/>
        </authorList>
    </citation>
    <scope>NUCLEOTIDE SEQUENCE [LARGE SCALE GENOMIC DNA]</scope>
    <source>
        <strain evidence="2">12SD80</strain>
    </source>
</reference>
<organism evidence="2 3">
    <name type="scientific">Puccinia coronata f. sp. avenae</name>
    <dbReference type="NCBI Taxonomy" id="200324"/>
    <lineage>
        <taxon>Eukaryota</taxon>
        <taxon>Fungi</taxon>
        <taxon>Dikarya</taxon>
        <taxon>Basidiomycota</taxon>
        <taxon>Pucciniomycotina</taxon>
        <taxon>Pucciniomycetes</taxon>
        <taxon>Pucciniales</taxon>
        <taxon>Pucciniaceae</taxon>
        <taxon>Puccinia</taxon>
    </lineage>
</organism>
<dbReference type="Proteomes" id="UP000235392">
    <property type="component" value="Unassembled WGS sequence"/>
</dbReference>
<feature type="compositionally biased region" description="Low complexity" evidence="1">
    <location>
        <begin position="244"/>
        <end position="253"/>
    </location>
</feature>
<feature type="region of interest" description="Disordered" evidence="1">
    <location>
        <begin position="209"/>
        <end position="253"/>
    </location>
</feature>
<dbReference type="AlphaFoldDB" id="A0A2N5TDP1"/>